<evidence type="ECO:0000259" key="22">
    <source>
        <dbReference type="Pfam" id="PF17900"/>
    </source>
</evidence>
<feature type="active site" description="Proton acceptor" evidence="15">
    <location>
        <position position="1106"/>
    </location>
</feature>
<dbReference type="GO" id="GO:0005615">
    <property type="term" value="C:extracellular space"/>
    <property type="evidence" value="ECO:0007669"/>
    <property type="project" value="TreeGrafter"/>
</dbReference>
<evidence type="ECO:0000313" key="24">
    <source>
        <dbReference type="Proteomes" id="UP000053268"/>
    </source>
</evidence>
<evidence type="ECO:0000256" key="5">
    <source>
        <dbReference type="ARBA" id="ARBA00022622"/>
    </source>
</evidence>
<evidence type="ECO:0000313" key="23">
    <source>
        <dbReference type="EMBL" id="KPJ03376.1"/>
    </source>
</evidence>
<protein>
    <submittedName>
        <fullName evidence="23">Membrane alanyl aminopeptidase</fullName>
    </submittedName>
</protein>
<dbReference type="GO" id="GO:0008270">
    <property type="term" value="F:zinc ion binding"/>
    <property type="evidence" value="ECO:0007669"/>
    <property type="project" value="InterPro"/>
</dbReference>
<feature type="site" description="Transition state stabilizer" evidence="17">
    <location>
        <position position="1192"/>
    </location>
</feature>
<feature type="domain" description="Aminopeptidase N-like N-terminal" evidence="22">
    <location>
        <begin position="1"/>
        <end position="71"/>
    </location>
</feature>
<keyword evidence="6" id="KW-0645">Protease</keyword>
<dbReference type="InterPro" id="IPR001930">
    <property type="entry name" value="Peptidase_M1"/>
</dbReference>
<dbReference type="PRINTS" id="PR00756">
    <property type="entry name" value="ALADIPTASE"/>
</dbReference>
<dbReference type="FunFam" id="2.60.40.1910:FF:000008">
    <property type="entry name" value="Aminopeptidase"/>
    <property type="match status" value="1"/>
</dbReference>
<feature type="transmembrane region" description="Helical" evidence="19">
    <location>
        <begin position="3559"/>
        <end position="3578"/>
    </location>
</feature>
<keyword evidence="19" id="KW-1133">Transmembrane helix</keyword>
<evidence type="ECO:0000256" key="4">
    <source>
        <dbReference type="ARBA" id="ARBA00022475"/>
    </source>
</evidence>
<evidence type="ECO:0000259" key="21">
    <source>
        <dbReference type="Pfam" id="PF11838"/>
    </source>
</evidence>
<comment type="similarity">
    <text evidence="2">Belongs to the peptidase M1 family.</text>
</comment>
<dbReference type="Pfam" id="PF17900">
    <property type="entry name" value="Peptidase_M1_N"/>
    <property type="match status" value="4"/>
</dbReference>
<evidence type="ECO:0000256" key="3">
    <source>
        <dbReference type="ARBA" id="ARBA00022438"/>
    </source>
</evidence>
<evidence type="ECO:0000256" key="6">
    <source>
        <dbReference type="ARBA" id="ARBA00022670"/>
    </source>
</evidence>
<keyword evidence="8" id="KW-0732">Signal</keyword>
<keyword evidence="12 19" id="KW-0472">Membrane</keyword>
<keyword evidence="19" id="KW-0812">Transmembrane</keyword>
<keyword evidence="7 16" id="KW-0479">Metal-binding</keyword>
<feature type="domain" description="Peptidase M1 membrane alanine aminopeptidase" evidence="20">
    <location>
        <begin position="108"/>
        <end position="317"/>
    </location>
</feature>
<keyword evidence="4" id="KW-1003">Cell membrane</keyword>
<dbReference type="GO" id="GO:0043171">
    <property type="term" value="P:peptide catabolic process"/>
    <property type="evidence" value="ECO:0007669"/>
    <property type="project" value="TreeGrafter"/>
</dbReference>
<evidence type="ECO:0000256" key="9">
    <source>
        <dbReference type="ARBA" id="ARBA00022801"/>
    </source>
</evidence>
<feature type="domain" description="Aminopeptidase N-like N-terminal" evidence="22">
    <location>
        <begin position="801"/>
        <end position="994"/>
    </location>
</feature>
<feature type="region of interest" description="Disordered" evidence="18">
    <location>
        <begin position="1693"/>
        <end position="1717"/>
    </location>
</feature>
<keyword evidence="5" id="KW-0336">GPI-anchor</keyword>
<organism evidence="23 24">
    <name type="scientific">Papilio xuthus</name>
    <name type="common">Asian swallowtail butterfly</name>
    <dbReference type="NCBI Taxonomy" id="66420"/>
    <lineage>
        <taxon>Eukaryota</taxon>
        <taxon>Metazoa</taxon>
        <taxon>Ecdysozoa</taxon>
        <taxon>Arthropoda</taxon>
        <taxon>Hexapoda</taxon>
        <taxon>Insecta</taxon>
        <taxon>Pterygota</taxon>
        <taxon>Neoptera</taxon>
        <taxon>Endopterygota</taxon>
        <taxon>Lepidoptera</taxon>
        <taxon>Glossata</taxon>
        <taxon>Ditrysia</taxon>
        <taxon>Papilionoidea</taxon>
        <taxon>Papilionidae</taxon>
        <taxon>Papilioninae</taxon>
        <taxon>Papilio</taxon>
    </lineage>
</organism>
<dbReference type="Gene3D" id="1.25.50.20">
    <property type="match status" value="4"/>
</dbReference>
<feature type="domain" description="ERAP1-like C-terminal" evidence="21">
    <location>
        <begin position="3220"/>
        <end position="3532"/>
    </location>
</feature>
<keyword evidence="24" id="KW-1185">Reference proteome</keyword>
<dbReference type="InterPro" id="IPR050344">
    <property type="entry name" value="Peptidase_M1_aminopeptidases"/>
</dbReference>
<feature type="domain" description="ERAP1-like C-terminal" evidence="21">
    <location>
        <begin position="2309"/>
        <end position="2569"/>
    </location>
</feature>
<dbReference type="STRING" id="66420.A0A194QIU5"/>
<proteinExistence type="inferred from homology"/>
<feature type="domain" description="Aminopeptidase N-like N-terminal" evidence="22">
    <location>
        <begin position="2682"/>
        <end position="2877"/>
    </location>
</feature>
<dbReference type="FunFam" id="2.60.40.1730:FF:000013">
    <property type="entry name" value="Aminopeptidase"/>
    <property type="match status" value="1"/>
</dbReference>
<feature type="binding site" evidence="16">
    <location>
        <position position="1105"/>
    </location>
    <ligand>
        <name>Zn(2+)</name>
        <dbReference type="ChEBI" id="CHEBI:29105"/>
        <note>catalytic</note>
    </ligand>
</feature>
<dbReference type="GO" id="GO:0005886">
    <property type="term" value="C:plasma membrane"/>
    <property type="evidence" value="ECO:0007669"/>
    <property type="project" value="UniProtKB-SubCell"/>
</dbReference>
<dbReference type="FunFam" id="1.10.390.10:FF:000019">
    <property type="entry name" value="Aminopeptidase"/>
    <property type="match status" value="3"/>
</dbReference>
<dbReference type="SUPFAM" id="SSF63737">
    <property type="entry name" value="Leukotriene A4 hydrolase N-terminal domain"/>
    <property type="match status" value="4"/>
</dbReference>
<dbReference type="Gene3D" id="2.60.40.1730">
    <property type="entry name" value="tricorn interacting facor f3 domain"/>
    <property type="match status" value="4"/>
</dbReference>
<keyword evidence="14" id="KW-0449">Lipoprotein</keyword>
<dbReference type="EMBL" id="KQ459185">
    <property type="protein sequence ID" value="KPJ03376.1"/>
    <property type="molecule type" value="Genomic_DNA"/>
</dbReference>
<feature type="domain" description="Peptidase M1 membrane alanine aminopeptidase" evidence="20">
    <location>
        <begin position="1029"/>
        <end position="1241"/>
    </location>
</feature>
<dbReference type="InterPro" id="IPR014782">
    <property type="entry name" value="Peptidase_M1_dom"/>
</dbReference>
<dbReference type="GO" id="GO:0042277">
    <property type="term" value="F:peptide binding"/>
    <property type="evidence" value="ECO:0007669"/>
    <property type="project" value="TreeGrafter"/>
</dbReference>
<evidence type="ECO:0000256" key="17">
    <source>
        <dbReference type="PIRSR" id="PIRSR634016-4"/>
    </source>
</evidence>
<feature type="domain" description="Peptidase M1 membrane alanine aminopeptidase" evidence="20">
    <location>
        <begin position="1997"/>
        <end position="2232"/>
    </location>
</feature>
<evidence type="ECO:0000256" key="15">
    <source>
        <dbReference type="PIRSR" id="PIRSR634016-1"/>
    </source>
</evidence>
<feature type="binding site" evidence="16">
    <location>
        <position position="1109"/>
    </location>
    <ligand>
        <name>Zn(2+)</name>
        <dbReference type="ChEBI" id="CHEBI:29105"/>
        <note>catalytic</note>
    </ligand>
</feature>
<dbReference type="Pfam" id="PF01433">
    <property type="entry name" value="Peptidase_M1"/>
    <property type="match status" value="4"/>
</dbReference>
<keyword evidence="9" id="KW-0378">Hydrolase</keyword>
<evidence type="ECO:0000256" key="13">
    <source>
        <dbReference type="ARBA" id="ARBA00023180"/>
    </source>
</evidence>
<keyword evidence="3 23" id="KW-0031">Aminopeptidase</keyword>
<evidence type="ECO:0000256" key="19">
    <source>
        <dbReference type="SAM" id="Phobius"/>
    </source>
</evidence>
<dbReference type="GO" id="GO:0006508">
    <property type="term" value="P:proteolysis"/>
    <property type="evidence" value="ECO:0007669"/>
    <property type="project" value="UniProtKB-KW"/>
</dbReference>
<sequence length="3579" mass="408163">MATTQFQATAARFAFPCYDEPSFKATFDITIRRPVTHRSWSCTRIRQTVNSPNVLYQDDIYYQTPVMSTYLLALIVAEYHSLSVLENGNLTYEVIARQGAIEANQGQYAFDVGQELLAEMNNHTALNFRSMNPYLKMTQASIPDFSAGAMENWGLLTYREAYLMYDPAHTNDYYKQLIAYILSHEIAHMWFGNLVTCDWWGVLWLNEGFARYYQYFLTDWVEDYMGLGTRFITEQVHSALLADAADNPHPLTTPGIGSAVAVRTMFSTISYNKGAAVIRMTEHLLGFDVHREGLRNYLVERAYSTAQPIHLFRNLESVGISSGSLAAYGSDFNFIEYYESWTEQSGHPVLLVNVNHQNGDMTIIQVLLMYSFYRVLYDDYTWDLIALALRGPDRLQIHEYNRAQIVNDVFQFARSGLMNYTKAFSILSFLEYETEYTPWVAALTGFSWIRNRFRGTPLLAQTEAMMVRWSATAIRNLTYYPQANESFMRSYLRYQLAPVLCAMNVQECRTAANTQFRSLINNGIEVPVNSRNWVYCNALRDGTQADFNFLWTRFQNHNVYTEKILLLTVLGCTPHEASLNTLLAAIVQDNFIVRPQDYTSAWNSATTGNEGNTQIVFNFVRNNLQTVVNAFGSASVPLSYISSRLRTEAEIVEFQNWANQSRAALGNDYQSVYNGAEASRDSIRWAAAVTSDFNNYFVNGDSPIVLTTTTRAPVTTVSTVTAPPVVEPTTPTLPGSAMTSFVSLSALLLVIGARWLLLLVGTVLVQGTLSLSPLPVPEEEWEEFYRVLRDPAYRLPTTTRPRHYEVSLTPYFDIVPINTRPFTFDGEVTIYISPTVANVNEIVMHCNDLTINSLSVLHNNVEIATPGQSPTCEMPFSFLRIRTNTPLQLGQEYVVKMTFNGNLQTNMRGFYRSFYHDNSGRRWMGTTQFQPGHARQAFPCYDEPSFKATFDITIVRETNFSPTISNMPIRTTGLPTNGRIAETFWTTPLTSTYLLAFIVSHYVVVASNNDTVRPFDIYARNNAGTTGDWSLEIGELLLDAMERYTQIPYFTMAENINMKQAAIPDFSAGAMENWGLLTYREALILFDPQNSNNFYRQRVANIVSHEVVHMWFGNLVTCAWWDNLWLNEGFARFYQYYLTQSVAPELGYDIRFIVEQLQTVMIADSIDTAHALTDPNVNSPSRVSAHFSTITYARGASIIRMTQHLLGDNTFVKGLRYYLNARKFDVAEPHHLFENLDAAAAEDNALSAYNGITIDTYFRSWSEKAGHPLLTVVVNQRTGHMTVTQSRWERNTGVSQHPSLWHIPITWTRGALPDFENLKPSLIISAQTTLIDRGSTGLEWVLFNKQESGFYRVDYDDTNWALLTRHLRSSDRTVIHELNRAQIVDDLFAFARAGTKSYERVFNILSFLQFESSYGPWIAAINGFNFILRRLAHDTTRLQMLQDNIIELSVALTRRLGYLELPSDSYMDNLLRMYSLSFLCNIGHDMCITEARRNFQNWRNGAFIPANMRPWVYCTGLRNGNDEDFNYFWDRYLAEDLASEKIVMLEAAGCTNSQASLWKYLDAIVTLDDAVRDQDYSTAMNSAVSGNEANTLRMFEWLRNNVNRTIAAMGSVATPINNIAGRLLNEQQISEFQAWLDANRDAIGSAYDTGVNAIAATRTYLQWSSRRIPEMQRYFERGYVEDIIEDIIDGGEEEEEVAPPDVGSTNPPVVTEEDNDTGSANTAVLSLKMMVPLVLFLVGFVSADPLEFRSNFEYLDYNTNVAEPKYRLLDTVQPLDVFVDLDVYLSESRFNGLVQLVVDVRQSLTQIVLHQNVVSIQGVNVIDATSRPVPLNTSTPFEIDSYFEILKINFDRVVVPGRYTITVSYLGRINENPVDRGFYKGYYYYGTQKREYATTQFQPFHARKAFPCFDEPQFKSRFFISITRDRNLSPSFSNMDIRETQIVSANRVREAFLPTPIVSAYLVAFHVSDFVATNLTGTLSKPFQIISRQGPTNQHAYAADIGLRITDKLDEYFDIGYYDMGQGQPMKNDHIALPDFPSGAMENWGMVNYREAYLLYDPAHTNLINKIFIATIMAHELAHKWYGNLVTCFWWSNLWLNESFASFFEYFGAHYADPSLELDDQFVVDYVHSALNWDAGAGATPMNWTGVVTNPSVSSHFSTTSYAKGASVLKTLEHFVGFNTFRNALRIYLRNNAYGVGYPEDMYAAFRTAVSQDSTFARDFPNIDIGRVFDSWVQNPGSPVVNVNVNMSSGVITLTQQRFQLSGTPNPTLWQIPISWTHSAEMNFENTRPRFVMTTQSADLRKDPGHHWIVNDVLYFVRAGVINVNRAFDVLSFLKDETDYYVWAGALSQLDWIRSRLEHLPVAHQEFSAYLMELMDSVIRHLGYEERTTDTTSTILNRMQILNYACNMGHEGCIADSLAKWRAFRQNENNLVPVNARRYVYCTGLRHGNSSDYDFLFRKYNESENTADMVVMLRTLACTRDRVSLEHYLQQSMYNDKIRIHDRTNAFQYALQGNRENFQIVLNFLYNYFNTIRTTYGGAARLDICINALPGFMREFQHISQFQTWVYRNQIALGSSFSASVNVVSSSISNLEWGNNAAVQLLTAIINISSSSSSAHYKSPPRGSDPTLKMSKLIALSLMLIASVACDHPVSIFRDFEELVLPDDSATTRNNEQYRLPQNVLPLDYDIYIDLYFAERTDRPFSYDGKEYIILQAIEQNVTQIVLHSNVDSINAVSVLTSSGSPVPLNPLQPITLEPQYHFLKINLAQALAVYTNYTLIIDYSSTMNEGPMKRGIWRGWYIDENGNERIYATTHFQPYNARQAFPCWDEPLFKAVFKIHLSKPTSYSGTFSNTRIQSTDSLGSRARDNFYATPVMSSYLVTFLVSESFTVIAQDTSFNPPIRIIGRSNTVGLADMALNMTVQMTKYFDEYFGIPYSDLHPYLYNDHISSPDWASAGTENWGMVSYRELYMVLDPRETLMSIEHYAATLISHELAHKWFGNLITCYWWSNTWINEGFASYFGYIATYEVFPQYEHHEHFNSRYLQTSLAFDSGVSTVPMNHAVNTPAQVTGHFGTISYSKGAAVLRMTANMITPATFRKACQYFLRNNAYKATNQFDLYAAFAQAVEEDGTLREYQNFNFTEYYRVWVNEPGYPLLTVNINHETGEMGLSQERFLGTSTSSGRVYPIPISYSTNSNRNFNNLKPVYMMTSERAVLTKSKVEEWVIFNNLQHGHYRVTYDDKSWNLIGDALFNDPNTIHYLNRAQVVDDVFALMRAERMTFNFGFNILRFLRNDANYHVWNPAISGFTWLRNRLRHLPEQQAKFDAFILSQMEHVIETVGFEPSNEGPTTSLTRQEVLHFACTLGHEKCVKESRDRFISLKSGNWVDARIRRNVYVTGIREGDQSDFEFLLGRMTQSNYANDQLEMLRGLGAARSPELITRYLQLTLTKAVRSHDKANSFNYALLGNQGNAYHVLQFVKYNIDAMRVAYIEDAPPTPVHTCMVNLASYLDNAGLDEYEAWLRSTQFGSLQYDRTLSAITSARNNIIWGNSNVEAILEAARGGAVHFVVSTVLLVTMLMITLFV</sequence>
<dbReference type="InterPro" id="IPR045357">
    <property type="entry name" value="Aminopeptidase_N-like_N"/>
</dbReference>
<keyword evidence="11" id="KW-0482">Metalloprotease</keyword>
<evidence type="ECO:0000256" key="8">
    <source>
        <dbReference type="ARBA" id="ARBA00022729"/>
    </source>
</evidence>
<dbReference type="Pfam" id="PF11838">
    <property type="entry name" value="ERAP1_C"/>
    <property type="match status" value="4"/>
</dbReference>
<dbReference type="InterPro" id="IPR042097">
    <property type="entry name" value="Aminopeptidase_N-like_N_sf"/>
</dbReference>
<feature type="domain" description="Peptidase M1 membrane alanine aminopeptidase" evidence="20">
    <location>
        <begin position="2914"/>
        <end position="3125"/>
    </location>
</feature>
<dbReference type="InterPro" id="IPR027268">
    <property type="entry name" value="Peptidase_M4/M1_CTD_sf"/>
</dbReference>
<evidence type="ECO:0000256" key="7">
    <source>
        <dbReference type="ARBA" id="ARBA00022723"/>
    </source>
</evidence>
<evidence type="ECO:0000259" key="20">
    <source>
        <dbReference type="Pfam" id="PF01433"/>
    </source>
</evidence>
<evidence type="ECO:0000256" key="2">
    <source>
        <dbReference type="ARBA" id="ARBA00010136"/>
    </source>
</evidence>
<evidence type="ECO:0000256" key="10">
    <source>
        <dbReference type="ARBA" id="ARBA00022833"/>
    </source>
</evidence>
<dbReference type="InterPro" id="IPR034016">
    <property type="entry name" value="M1_APN-typ"/>
</dbReference>
<feature type="domain" description="ERAP1-like C-terminal" evidence="21">
    <location>
        <begin position="1340"/>
        <end position="1643"/>
    </location>
</feature>
<evidence type="ECO:0000256" key="18">
    <source>
        <dbReference type="SAM" id="MobiDB-lite"/>
    </source>
</evidence>
<dbReference type="GO" id="GO:0098552">
    <property type="term" value="C:side of membrane"/>
    <property type="evidence" value="ECO:0007669"/>
    <property type="project" value="UniProtKB-KW"/>
</dbReference>
<comment type="subcellular location">
    <subcellularLocation>
        <location evidence="1">Cell membrane</location>
        <topology evidence="1">Lipid-anchor</topology>
        <topology evidence="1">GPI-anchor</topology>
    </subcellularLocation>
</comment>
<keyword evidence="13" id="KW-0325">Glycoprotein</keyword>
<accession>A0A194QIU5</accession>
<feature type="domain" description="Aminopeptidase N-like N-terminal" evidence="22">
    <location>
        <begin position="1779"/>
        <end position="1962"/>
    </location>
</feature>
<dbReference type="GO" id="GO:0005737">
    <property type="term" value="C:cytoplasm"/>
    <property type="evidence" value="ECO:0007669"/>
    <property type="project" value="TreeGrafter"/>
</dbReference>
<name>A0A194QIU5_PAPXU</name>
<evidence type="ECO:0000256" key="16">
    <source>
        <dbReference type="PIRSR" id="PIRSR634016-3"/>
    </source>
</evidence>
<evidence type="ECO:0000256" key="1">
    <source>
        <dbReference type="ARBA" id="ARBA00004609"/>
    </source>
</evidence>
<dbReference type="PANTHER" id="PTHR11533:SF301">
    <property type="entry name" value="AMINOPEPTIDASE"/>
    <property type="match status" value="1"/>
</dbReference>
<dbReference type="Gene3D" id="1.10.390.10">
    <property type="entry name" value="Neutral Protease Domain 2"/>
    <property type="match status" value="4"/>
</dbReference>
<keyword evidence="10 16" id="KW-0862">Zinc</keyword>
<feature type="binding site" evidence="16">
    <location>
        <position position="1128"/>
    </location>
    <ligand>
        <name>Zn(2+)</name>
        <dbReference type="ChEBI" id="CHEBI:29105"/>
        <note>catalytic</note>
    </ligand>
</feature>
<dbReference type="CDD" id="cd09601">
    <property type="entry name" value="M1_APN-Q_like"/>
    <property type="match status" value="4"/>
</dbReference>
<feature type="domain" description="ERAP1-like C-terminal" evidence="21">
    <location>
        <begin position="370"/>
        <end position="664"/>
    </location>
</feature>
<dbReference type="Gene3D" id="2.60.40.1910">
    <property type="match status" value="3"/>
</dbReference>
<dbReference type="InterPro" id="IPR024571">
    <property type="entry name" value="ERAP1-like_C_dom"/>
</dbReference>
<comment type="cofactor">
    <cofactor evidence="16">
        <name>Zn(2+)</name>
        <dbReference type="ChEBI" id="CHEBI:29105"/>
    </cofactor>
    <text evidence="16">Binds 1 zinc ion per subunit.</text>
</comment>
<dbReference type="Proteomes" id="UP000053268">
    <property type="component" value="Unassembled WGS sequence"/>
</dbReference>
<dbReference type="SUPFAM" id="SSF55486">
    <property type="entry name" value="Metalloproteases ('zincins'), catalytic domain"/>
    <property type="match status" value="4"/>
</dbReference>
<reference evidence="23 24" key="1">
    <citation type="journal article" date="2015" name="Nat. Commun.">
        <title>Outbred genome sequencing and CRISPR/Cas9 gene editing in butterflies.</title>
        <authorList>
            <person name="Li X."/>
            <person name="Fan D."/>
            <person name="Zhang W."/>
            <person name="Liu G."/>
            <person name="Zhang L."/>
            <person name="Zhao L."/>
            <person name="Fang X."/>
            <person name="Chen L."/>
            <person name="Dong Y."/>
            <person name="Chen Y."/>
            <person name="Ding Y."/>
            <person name="Zhao R."/>
            <person name="Feng M."/>
            <person name="Zhu Y."/>
            <person name="Feng Y."/>
            <person name="Jiang X."/>
            <person name="Zhu D."/>
            <person name="Xiang H."/>
            <person name="Feng X."/>
            <person name="Li S."/>
            <person name="Wang J."/>
            <person name="Zhang G."/>
            <person name="Kronforst M.R."/>
            <person name="Wang W."/>
        </authorList>
    </citation>
    <scope>NUCLEOTIDE SEQUENCE [LARGE SCALE GENOMIC DNA]</scope>
    <source>
        <strain evidence="23">Ya'a_city_454_Px</strain>
        <tissue evidence="23">Whole body</tissue>
    </source>
</reference>
<dbReference type="PANTHER" id="PTHR11533">
    <property type="entry name" value="PROTEASE M1 ZINC METALLOPROTEASE"/>
    <property type="match status" value="1"/>
</dbReference>
<dbReference type="FunFam" id="1.10.390.10:FF:000013">
    <property type="entry name" value="Aminopeptidase N"/>
    <property type="match status" value="1"/>
</dbReference>
<evidence type="ECO:0000256" key="11">
    <source>
        <dbReference type="ARBA" id="ARBA00023049"/>
    </source>
</evidence>
<dbReference type="GO" id="GO:0070006">
    <property type="term" value="F:metalloaminopeptidase activity"/>
    <property type="evidence" value="ECO:0007669"/>
    <property type="project" value="TreeGrafter"/>
</dbReference>
<evidence type="ECO:0000256" key="12">
    <source>
        <dbReference type="ARBA" id="ARBA00023136"/>
    </source>
</evidence>
<evidence type="ECO:0000256" key="14">
    <source>
        <dbReference type="ARBA" id="ARBA00023288"/>
    </source>
</evidence>
<gene>
    <name evidence="23" type="ORF">RR46_06532</name>
</gene>